<evidence type="ECO:0000259" key="6">
    <source>
        <dbReference type="Pfam" id="PF00460"/>
    </source>
</evidence>
<keyword evidence="10" id="KW-0966">Cell projection</keyword>
<keyword evidence="11" id="KW-1185">Reference proteome</keyword>
<evidence type="ECO:0000313" key="10">
    <source>
        <dbReference type="EMBL" id="BAJ79483.1"/>
    </source>
</evidence>
<dbReference type="InterPro" id="IPR037058">
    <property type="entry name" value="Falgellar_hook_FlgE_sf"/>
</dbReference>
<comment type="similarity">
    <text evidence="2 5">Belongs to the flagella basal body rod proteins family.</text>
</comment>
<dbReference type="PANTHER" id="PTHR30435">
    <property type="entry name" value="FLAGELLAR PROTEIN"/>
    <property type="match status" value="1"/>
</dbReference>
<dbReference type="AlphaFoldDB" id="F0J1A1"/>
<dbReference type="GO" id="GO:0005829">
    <property type="term" value="C:cytosol"/>
    <property type="evidence" value="ECO:0007669"/>
    <property type="project" value="TreeGrafter"/>
</dbReference>
<keyword evidence="4 5" id="KW-0975">Bacterial flagellum</keyword>
<dbReference type="Pfam" id="PF07559">
    <property type="entry name" value="FlgE_D2"/>
    <property type="match status" value="1"/>
</dbReference>
<dbReference type="InterPro" id="IPR053967">
    <property type="entry name" value="LlgE_F_G-like_D1"/>
</dbReference>
<dbReference type="InterPro" id="IPR010930">
    <property type="entry name" value="Flg_bb/hook_C_dom"/>
</dbReference>
<dbReference type="KEGG" id="amv:ACMV_01360"/>
<evidence type="ECO:0000259" key="8">
    <source>
        <dbReference type="Pfam" id="PF07559"/>
    </source>
</evidence>
<dbReference type="GO" id="GO:0071978">
    <property type="term" value="P:bacterial-type flagellum-dependent swarming motility"/>
    <property type="evidence" value="ECO:0007669"/>
    <property type="project" value="TreeGrafter"/>
</dbReference>
<dbReference type="Pfam" id="PF22692">
    <property type="entry name" value="LlgE_F_G_D1"/>
    <property type="match status" value="1"/>
</dbReference>
<keyword evidence="10" id="KW-0969">Cilium</keyword>
<evidence type="ECO:0000256" key="5">
    <source>
        <dbReference type="RuleBase" id="RU362116"/>
    </source>
</evidence>
<dbReference type="InterPro" id="IPR001444">
    <property type="entry name" value="Flag_bb_rod_N"/>
</dbReference>
<feature type="domain" description="Flagellar basal-body/hook protein C-terminal" evidence="7">
    <location>
        <begin position="379"/>
        <end position="423"/>
    </location>
</feature>
<keyword evidence="10" id="KW-0282">Flagellum</keyword>
<accession>F0J1A1</accession>
<evidence type="ECO:0000256" key="2">
    <source>
        <dbReference type="ARBA" id="ARBA00009677"/>
    </source>
</evidence>
<dbReference type="InterPro" id="IPR037925">
    <property type="entry name" value="FlgE/F/G-like"/>
</dbReference>
<dbReference type="NCBIfam" id="NF004242">
    <property type="entry name" value="PRK05682.2-1"/>
    <property type="match status" value="1"/>
</dbReference>
<dbReference type="GO" id="GO:0009425">
    <property type="term" value="C:bacterial-type flagellum basal body"/>
    <property type="evidence" value="ECO:0007669"/>
    <property type="project" value="UniProtKB-SubCell"/>
</dbReference>
<evidence type="ECO:0000256" key="1">
    <source>
        <dbReference type="ARBA" id="ARBA00004117"/>
    </source>
</evidence>
<dbReference type="SUPFAM" id="SSF117143">
    <property type="entry name" value="Flagellar hook protein flgE"/>
    <property type="match status" value="1"/>
</dbReference>
<name>F0J1A1_ACIMA</name>
<dbReference type="InterPro" id="IPR020013">
    <property type="entry name" value="Flagellar_FlgE/F/G"/>
</dbReference>
<dbReference type="OrthoDB" id="8372879at2"/>
<gene>
    <name evidence="10" type="primary">flgE</name>
    <name evidence="10" type="ordered locus">ACMV_01360</name>
</gene>
<dbReference type="RefSeq" id="WP_013639198.1">
    <property type="nucleotide sequence ID" value="NC_015186.1"/>
</dbReference>
<protein>
    <recommendedName>
        <fullName evidence="3 5">Flagellar hook protein FlgE</fullName>
    </recommendedName>
</protein>
<organism evidence="10 11">
    <name type="scientific">Acidiphilium multivorum (strain DSM 11245 / JCM 8867 / NBRC 100883 / AIU 301)</name>
    <dbReference type="NCBI Taxonomy" id="926570"/>
    <lineage>
        <taxon>Bacteria</taxon>
        <taxon>Pseudomonadati</taxon>
        <taxon>Pseudomonadota</taxon>
        <taxon>Alphaproteobacteria</taxon>
        <taxon>Acetobacterales</taxon>
        <taxon>Acidocellaceae</taxon>
        <taxon>Acidiphilium</taxon>
    </lineage>
</organism>
<dbReference type="HOGENOM" id="CLU_013687_2_1_5"/>
<reference evidence="10 11" key="1">
    <citation type="submission" date="2010-12" db="EMBL/GenBank/DDBJ databases">
        <title>Whole genome sequence of Acidiphilium multivorum AIU301.</title>
        <authorList>
            <person name="Narita-Yamada S."/>
            <person name="Nakamura S."/>
            <person name="Ito N."/>
            <person name="Takarada H."/>
            <person name="Katano Y."/>
            <person name="Nakazawa H."/>
            <person name="Hosoyama A."/>
            <person name="Yamada R."/>
            <person name="Fujita N."/>
        </authorList>
    </citation>
    <scope>NUCLEOTIDE SEQUENCE [LARGE SCALE GENOMIC DNA]</scope>
    <source>
        <strain evidence="11">DSM 11245 / JCM 8867 / AIU301</strain>
    </source>
</reference>
<comment type="function">
    <text evidence="5">A flexible structure which links the flagellar filament to the drive apparatus in the basal body.</text>
</comment>
<dbReference type="Proteomes" id="UP000007100">
    <property type="component" value="Chromosome"/>
</dbReference>
<dbReference type="Pfam" id="PF06429">
    <property type="entry name" value="Flg_bbr_C"/>
    <property type="match status" value="1"/>
</dbReference>
<evidence type="ECO:0000256" key="3">
    <source>
        <dbReference type="ARBA" id="ARBA00019015"/>
    </source>
</evidence>
<dbReference type="NCBIfam" id="TIGR03506">
    <property type="entry name" value="FlgEFG_subfam"/>
    <property type="match status" value="1"/>
</dbReference>
<dbReference type="EMBL" id="AP012035">
    <property type="protein sequence ID" value="BAJ79483.1"/>
    <property type="molecule type" value="Genomic_DNA"/>
</dbReference>
<dbReference type="Pfam" id="PF00460">
    <property type="entry name" value="Flg_bb_rod"/>
    <property type="match status" value="1"/>
</dbReference>
<feature type="domain" description="Flagellar basal body rod protein N-terminal" evidence="6">
    <location>
        <begin position="7"/>
        <end position="37"/>
    </location>
</feature>
<sequence>MSIFGALDTSVSGLQAQSSAFTNISDNIANSQTIGYKGVNTHFTNYLVQSTASNNGPDSVVANPEYTNTVEGTITQSSNPLSLAINGNGYFNVSLPGPTTTTAGKTTQTFDAQQYYTRAGDFTLNSSGYLVNGAGAYLDGWSVNPTTGTVNTSSLAPIQVSQGASPPVPTSNVTLSATLPTTPSSTPVTTQVDVYDSLGNMQPLNLSWSPVTGSANTWTLNVSSPNATPSTVGSATMAFNTNGTLSSITAGTGATSPAAGQLQISPSYNGSAQPITLDFGAPGSTAGLTQYAGTSLNLQGVSQNGSPSGAFSNLSIDTQGNITANYTNGFSKQIAQIPLASFASPDALQNKSGQIETATQASGAATINAVGGSGGALVTGSVENSNVDIATQFTDLINAQQAYTANTKVVTAAQQILTTTVNMVQ</sequence>
<feature type="domain" description="Flagellar hook protein FlgE/F/G-like D1" evidence="9">
    <location>
        <begin position="84"/>
        <end position="162"/>
    </location>
</feature>
<evidence type="ECO:0000259" key="9">
    <source>
        <dbReference type="Pfam" id="PF22692"/>
    </source>
</evidence>
<evidence type="ECO:0000256" key="4">
    <source>
        <dbReference type="ARBA" id="ARBA00023143"/>
    </source>
</evidence>
<feature type="domain" description="Flagellar hook protein FlgE D2" evidence="8">
    <location>
        <begin position="177"/>
        <end position="305"/>
    </location>
</feature>
<dbReference type="PANTHER" id="PTHR30435:SF1">
    <property type="entry name" value="FLAGELLAR HOOK PROTEIN FLGE"/>
    <property type="match status" value="1"/>
</dbReference>
<dbReference type="InterPro" id="IPR011491">
    <property type="entry name" value="FlgE_D2"/>
</dbReference>
<dbReference type="Gene3D" id="2.60.98.20">
    <property type="entry name" value="Flagellar hook protein FlgE"/>
    <property type="match status" value="1"/>
</dbReference>
<comment type="subcellular location">
    <subcellularLocation>
        <location evidence="1 5">Bacterial flagellum basal body</location>
    </subcellularLocation>
</comment>
<proteinExistence type="inferred from homology"/>
<evidence type="ECO:0000259" key="7">
    <source>
        <dbReference type="Pfam" id="PF06429"/>
    </source>
</evidence>
<evidence type="ECO:0000313" key="11">
    <source>
        <dbReference type="Proteomes" id="UP000007100"/>
    </source>
</evidence>
<dbReference type="GO" id="GO:0009424">
    <property type="term" value="C:bacterial-type flagellum hook"/>
    <property type="evidence" value="ECO:0007669"/>
    <property type="project" value="TreeGrafter"/>
</dbReference>